<proteinExistence type="predicted"/>
<sequence length="83" mass="9400">MKIFISKSVNIITEASVAIDYIIIFSESLLEIDPCRLKAERKSQIVIGDENIVGMDLVMNVELGFDGFKLKVFLDIISNPFKY</sequence>
<evidence type="ECO:0000313" key="2">
    <source>
        <dbReference type="Proteomes" id="UP000235145"/>
    </source>
</evidence>
<dbReference type="Proteomes" id="UP000235145">
    <property type="component" value="Unassembled WGS sequence"/>
</dbReference>
<dbReference type="AlphaFoldDB" id="A0A9R1X8X9"/>
<reference evidence="1 2" key="1">
    <citation type="journal article" date="2017" name="Nat. Commun.">
        <title>Genome assembly with in vitro proximity ligation data and whole-genome triplication in lettuce.</title>
        <authorList>
            <person name="Reyes-Chin-Wo S."/>
            <person name="Wang Z."/>
            <person name="Yang X."/>
            <person name="Kozik A."/>
            <person name="Arikit S."/>
            <person name="Song C."/>
            <person name="Xia L."/>
            <person name="Froenicke L."/>
            <person name="Lavelle D.O."/>
            <person name="Truco M.J."/>
            <person name="Xia R."/>
            <person name="Zhu S."/>
            <person name="Xu C."/>
            <person name="Xu H."/>
            <person name="Xu X."/>
            <person name="Cox K."/>
            <person name="Korf I."/>
            <person name="Meyers B.C."/>
            <person name="Michelmore R.W."/>
        </authorList>
    </citation>
    <scope>NUCLEOTIDE SEQUENCE [LARGE SCALE GENOMIC DNA]</scope>
    <source>
        <strain evidence="2">cv. Salinas</strain>
        <tissue evidence="1">Seedlings</tissue>
    </source>
</reference>
<dbReference type="EMBL" id="NBSK02000005">
    <property type="protein sequence ID" value="KAJ0203811.1"/>
    <property type="molecule type" value="Genomic_DNA"/>
</dbReference>
<evidence type="ECO:0000313" key="1">
    <source>
        <dbReference type="EMBL" id="KAJ0203811.1"/>
    </source>
</evidence>
<keyword evidence="2" id="KW-1185">Reference proteome</keyword>
<accession>A0A9R1X8X9</accession>
<protein>
    <submittedName>
        <fullName evidence="1">Uncharacterized protein</fullName>
    </submittedName>
</protein>
<name>A0A9R1X8X9_LACSA</name>
<gene>
    <name evidence="1" type="ORF">LSAT_V11C500270090</name>
</gene>
<organism evidence="1 2">
    <name type="scientific">Lactuca sativa</name>
    <name type="common">Garden lettuce</name>
    <dbReference type="NCBI Taxonomy" id="4236"/>
    <lineage>
        <taxon>Eukaryota</taxon>
        <taxon>Viridiplantae</taxon>
        <taxon>Streptophyta</taxon>
        <taxon>Embryophyta</taxon>
        <taxon>Tracheophyta</taxon>
        <taxon>Spermatophyta</taxon>
        <taxon>Magnoliopsida</taxon>
        <taxon>eudicotyledons</taxon>
        <taxon>Gunneridae</taxon>
        <taxon>Pentapetalae</taxon>
        <taxon>asterids</taxon>
        <taxon>campanulids</taxon>
        <taxon>Asterales</taxon>
        <taxon>Asteraceae</taxon>
        <taxon>Cichorioideae</taxon>
        <taxon>Cichorieae</taxon>
        <taxon>Lactucinae</taxon>
        <taxon>Lactuca</taxon>
    </lineage>
</organism>
<comment type="caution">
    <text evidence="1">The sequence shown here is derived from an EMBL/GenBank/DDBJ whole genome shotgun (WGS) entry which is preliminary data.</text>
</comment>